<keyword evidence="11" id="KW-0156">Chromatin regulator</keyword>
<feature type="region of interest" description="Disordered" evidence="27">
    <location>
        <begin position="1337"/>
        <end position="1365"/>
    </location>
</feature>
<keyword evidence="8" id="KW-0677">Repeat</keyword>
<feature type="region of interest" description="Disordered" evidence="27">
    <location>
        <begin position="2699"/>
        <end position="2772"/>
    </location>
</feature>
<dbReference type="FunFam" id="2.170.270.10:FF:000003">
    <property type="entry name" value="Histone-lysine N-methyltransferase"/>
    <property type="match status" value="1"/>
</dbReference>
<evidence type="ECO:0000256" key="20">
    <source>
        <dbReference type="ARBA" id="ARBA00023288"/>
    </source>
</evidence>
<evidence type="ECO:0000256" key="23">
    <source>
        <dbReference type="ARBA" id="ARBA00065668"/>
    </source>
</evidence>
<dbReference type="InterPro" id="IPR001214">
    <property type="entry name" value="SET_dom"/>
</dbReference>
<feature type="compositionally biased region" description="Polar residues" evidence="27">
    <location>
        <begin position="1260"/>
        <end position="1275"/>
    </location>
</feature>
<dbReference type="PROSITE" id="PS51542">
    <property type="entry name" value="FYRN"/>
    <property type="match status" value="1"/>
</dbReference>
<evidence type="ECO:0000256" key="14">
    <source>
        <dbReference type="ARBA" id="ARBA00023054"/>
    </source>
</evidence>
<dbReference type="PROSITE" id="PS50280">
    <property type="entry name" value="SET"/>
    <property type="match status" value="1"/>
</dbReference>
<feature type="compositionally biased region" description="Basic and acidic residues" evidence="27">
    <location>
        <begin position="224"/>
        <end position="233"/>
    </location>
</feature>
<feature type="compositionally biased region" description="Polar residues" evidence="27">
    <location>
        <begin position="75"/>
        <end position="90"/>
    </location>
</feature>
<dbReference type="CDD" id="cd21997">
    <property type="entry name" value="HMG_KMT2C-like"/>
    <property type="match status" value="1"/>
</dbReference>
<feature type="region of interest" description="Disordered" evidence="27">
    <location>
        <begin position="1452"/>
        <end position="1500"/>
    </location>
</feature>
<feature type="compositionally biased region" description="Acidic residues" evidence="27">
    <location>
        <begin position="38"/>
        <end position="53"/>
    </location>
</feature>
<feature type="domain" description="Post-SET" evidence="30">
    <location>
        <begin position="3697"/>
        <end position="3713"/>
    </location>
</feature>
<feature type="compositionally biased region" description="Polar residues" evidence="27">
    <location>
        <begin position="2140"/>
        <end position="2172"/>
    </location>
</feature>
<feature type="compositionally biased region" description="Basic and acidic residues" evidence="27">
    <location>
        <begin position="1689"/>
        <end position="1700"/>
    </location>
</feature>
<dbReference type="InterPro" id="IPR034732">
    <property type="entry name" value="EPHD"/>
</dbReference>
<evidence type="ECO:0000256" key="9">
    <source>
        <dbReference type="ARBA" id="ARBA00022771"/>
    </source>
</evidence>
<keyword evidence="20" id="KW-0449">Lipoprotein</keyword>
<dbReference type="InterPro" id="IPR003616">
    <property type="entry name" value="Post-SET_dom"/>
</dbReference>
<evidence type="ECO:0000256" key="6">
    <source>
        <dbReference type="ARBA" id="ARBA00022691"/>
    </source>
</evidence>
<comment type="caution">
    <text evidence="32">The sequence shown here is derived from an EMBL/GenBank/DDBJ whole genome shotgun (WGS) entry which is preliminary data.</text>
</comment>
<feature type="compositionally biased region" description="Basic and acidic residues" evidence="27">
    <location>
        <begin position="2699"/>
        <end position="2714"/>
    </location>
</feature>
<feature type="compositionally biased region" description="Polar residues" evidence="27">
    <location>
        <begin position="2734"/>
        <end position="2750"/>
    </location>
</feature>
<dbReference type="Pfam" id="PF00628">
    <property type="entry name" value="PHD"/>
    <property type="match status" value="2"/>
</dbReference>
<dbReference type="CDD" id="cd19171">
    <property type="entry name" value="SET_KMT2C_2D"/>
    <property type="match status" value="1"/>
</dbReference>
<dbReference type="GO" id="GO:0044666">
    <property type="term" value="C:MLL3/4 complex"/>
    <property type="evidence" value="ECO:0007669"/>
    <property type="project" value="TreeGrafter"/>
</dbReference>
<accession>A0A9Q0MFA6</accession>
<feature type="compositionally biased region" description="Polar residues" evidence="27">
    <location>
        <begin position="1083"/>
        <end position="1099"/>
    </location>
</feature>
<feature type="compositionally biased region" description="Low complexity" evidence="27">
    <location>
        <begin position="1610"/>
        <end position="1627"/>
    </location>
</feature>
<dbReference type="Pfam" id="PF13771">
    <property type="entry name" value="zf-HC5HC2H"/>
    <property type="match status" value="1"/>
</dbReference>
<feature type="compositionally biased region" description="Basic and acidic residues" evidence="27">
    <location>
        <begin position="1100"/>
        <end position="1112"/>
    </location>
</feature>
<dbReference type="SMART" id="SM00508">
    <property type="entry name" value="PostSET"/>
    <property type="match status" value="1"/>
</dbReference>
<dbReference type="InterPro" id="IPR003889">
    <property type="entry name" value="FYrich_C"/>
</dbReference>
<evidence type="ECO:0000256" key="22">
    <source>
        <dbReference type="ARBA" id="ARBA00058707"/>
    </source>
</evidence>
<dbReference type="PROSITE" id="PS51543">
    <property type="entry name" value="FYRC"/>
    <property type="match status" value="1"/>
</dbReference>
<feature type="compositionally biased region" description="Polar residues" evidence="27">
    <location>
        <begin position="1116"/>
        <end position="1128"/>
    </location>
</feature>
<dbReference type="GO" id="GO:0032259">
    <property type="term" value="P:methylation"/>
    <property type="evidence" value="ECO:0007669"/>
    <property type="project" value="UniProtKB-KW"/>
</dbReference>
<feature type="compositionally biased region" description="Low complexity" evidence="27">
    <location>
        <begin position="1474"/>
        <end position="1487"/>
    </location>
</feature>
<evidence type="ECO:0000256" key="15">
    <source>
        <dbReference type="ARBA" id="ARBA00023125"/>
    </source>
</evidence>
<feature type="compositionally biased region" description="Low complexity" evidence="27">
    <location>
        <begin position="1344"/>
        <end position="1356"/>
    </location>
</feature>
<feature type="compositionally biased region" description="Polar residues" evidence="27">
    <location>
        <begin position="1225"/>
        <end position="1244"/>
    </location>
</feature>
<dbReference type="GO" id="GO:0045944">
    <property type="term" value="P:positive regulation of transcription by RNA polymerase II"/>
    <property type="evidence" value="ECO:0007669"/>
    <property type="project" value="TreeGrafter"/>
</dbReference>
<dbReference type="InterPro" id="IPR009071">
    <property type="entry name" value="HMG_box_dom"/>
</dbReference>
<dbReference type="GO" id="GO:0003713">
    <property type="term" value="F:transcription coactivator activity"/>
    <property type="evidence" value="ECO:0007669"/>
    <property type="project" value="TreeGrafter"/>
</dbReference>
<evidence type="ECO:0000256" key="10">
    <source>
        <dbReference type="ARBA" id="ARBA00022833"/>
    </source>
</evidence>
<feature type="region of interest" description="Disordered" evidence="27">
    <location>
        <begin position="1"/>
        <end position="109"/>
    </location>
</feature>
<dbReference type="GO" id="GO:0003677">
    <property type="term" value="F:DNA binding"/>
    <property type="evidence" value="ECO:0007669"/>
    <property type="project" value="UniProtKB-KW"/>
</dbReference>
<dbReference type="PROSITE" id="PS50016">
    <property type="entry name" value="ZF_PHD_2"/>
    <property type="match status" value="2"/>
</dbReference>
<keyword evidence="4" id="KW-0489">Methyltransferase</keyword>
<evidence type="ECO:0000256" key="4">
    <source>
        <dbReference type="ARBA" id="ARBA00022603"/>
    </source>
</evidence>
<reference evidence="32" key="1">
    <citation type="submission" date="2022-12" db="EMBL/GenBank/DDBJ databases">
        <title>Genome assemblies of Blomia tropicalis.</title>
        <authorList>
            <person name="Cui Y."/>
        </authorList>
    </citation>
    <scope>NUCLEOTIDE SEQUENCE</scope>
    <source>
        <tissue evidence="32">Adult mites</tissue>
    </source>
</reference>
<dbReference type="OMA" id="AWSERCK"/>
<dbReference type="Gene3D" id="2.170.270.10">
    <property type="entry name" value="SET domain"/>
    <property type="match status" value="1"/>
</dbReference>
<dbReference type="OrthoDB" id="308383at2759"/>
<evidence type="ECO:0000256" key="7">
    <source>
        <dbReference type="ARBA" id="ARBA00022723"/>
    </source>
</evidence>
<proteinExistence type="predicted"/>
<dbReference type="GO" id="GO:0008270">
    <property type="term" value="F:zinc ion binding"/>
    <property type="evidence" value="ECO:0007669"/>
    <property type="project" value="UniProtKB-KW"/>
</dbReference>
<evidence type="ECO:0000256" key="13">
    <source>
        <dbReference type="ARBA" id="ARBA00023015"/>
    </source>
</evidence>
<dbReference type="InterPro" id="IPR046341">
    <property type="entry name" value="SET_dom_sf"/>
</dbReference>
<feature type="region of interest" description="Disordered" evidence="27">
    <location>
        <begin position="1785"/>
        <end position="1822"/>
    </location>
</feature>
<evidence type="ECO:0000256" key="25">
    <source>
        <dbReference type="PROSITE-ProRule" id="PRU00146"/>
    </source>
</evidence>
<protein>
    <recommendedName>
        <fullName evidence="24">Histone-lysine N-methyltransferase 2C</fullName>
    </recommendedName>
</protein>
<dbReference type="SUPFAM" id="SSF57903">
    <property type="entry name" value="FYVE/PHD zinc finger"/>
    <property type="match status" value="3"/>
</dbReference>
<feature type="region of interest" description="Disordered" evidence="27">
    <location>
        <begin position="129"/>
        <end position="164"/>
    </location>
</feature>
<dbReference type="InterPro" id="IPR036910">
    <property type="entry name" value="HMG_box_dom_sf"/>
</dbReference>
<dbReference type="Pfam" id="PF05964">
    <property type="entry name" value="FYRN"/>
    <property type="match status" value="1"/>
</dbReference>
<evidence type="ECO:0000259" key="31">
    <source>
        <dbReference type="PROSITE" id="PS51805"/>
    </source>
</evidence>
<dbReference type="InterPro" id="IPR001965">
    <property type="entry name" value="Znf_PHD"/>
</dbReference>
<dbReference type="PROSITE" id="PS51805">
    <property type="entry name" value="EPHD"/>
    <property type="match status" value="1"/>
</dbReference>
<keyword evidence="7" id="KW-0479">Metal-binding</keyword>
<evidence type="ECO:0000256" key="26">
    <source>
        <dbReference type="SAM" id="Coils"/>
    </source>
</evidence>
<feature type="compositionally biased region" description="Polar residues" evidence="27">
    <location>
        <begin position="1203"/>
        <end position="1217"/>
    </location>
</feature>
<feature type="compositionally biased region" description="Polar residues" evidence="27">
    <location>
        <begin position="147"/>
        <end position="164"/>
    </location>
</feature>
<feature type="compositionally biased region" description="Polar residues" evidence="27">
    <location>
        <begin position="1856"/>
        <end position="1866"/>
    </location>
</feature>
<evidence type="ECO:0000256" key="11">
    <source>
        <dbReference type="ARBA" id="ARBA00022853"/>
    </source>
</evidence>
<keyword evidence="5" id="KW-0808">Transferase</keyword>
<evidence type="ECO:0000256" key="1">
    <source>
        <dbReference type="ARBA" id="ARBA00004123"/>
    </source>
</evidence>
<keyword evidence="16" id="KW-0564">Palmitate</keyword>
<organism evidence="32 33">
    <name type="scientific">Blomia tropicalis</name>
    <name type="common">Mite</name>
    <dbReference type="NCBI Taxonomy" id="40697"/>
    <lineage>
        <taxon>Eukaryota</taxon>
        <taxon>Metazoa</taxon>
        <taxon>Ecdysozoa</taxon>
        <taxon>Arthropoda</taxon>
        <taxon>Chelicerata</taxon>
        <taxon>Arachnida</taxon>
        <taxon>Acari</taxon>
        <taxon>Acariformes</taxon>
        <taxon>Sarcoptiformes</taxon>
        <taxon>Astigmata</taxon>
        <taxon>Glycyphagoidea</taxon>
        <taxon>Echimyopodidae</taxon>
        <taxon>Blomia</taxon>
    </lineage>
</organism>
<feature type="domain" description="PHD-type" evidence="31">
    <location>
        <begin position="3198"/>
        <end position="3308"/>
    </location>
</feature>
<evidence type="ECO:0000313" key="33">
    <source>
        <dbReference type="Proteomes" id="UP001142055"/>
    </source>
</evidence>
<dbReference type="FunFam" id="3.30.160.360:FF:000001">
    <property type="entry name" value="Histone-lysine N-methyltransferase"/>
    <property type="match status" value="1"/>
</dbReference>
<evidence type="ECO:0000256" key="5">
    <source>
        <dbReference type="ARBA" id="ARBA00022679"/>
    </source>
</evidence>
<evidence type="ECO:0000256" key="24">
    <source>
        <dbReference type="ARBA" id="ARBA00072631"/>
    </source>
</evidence>
<name>A0A9Q0MFA6_BLOTA</name>
<feature type="region of interest" description="Disordered" evidence="27">
    <location>
        <begin position="1520"/>
        <end position="1553"/>
    </location>
</feature>
<feature type="compositionally biased region" description="Basic and acidic residues" evidence="27">
    <location>
        <begin position="1"/>
        <end position="14"/>
    </location>
</feature>
<feature type="compositionally biased region" description="Low complexity" evidence="27">
    <location>
        <begin position="1916"/>
        <end position="1943"/>
    </location>
</feature>
<evidence type="ECO:0000256" key="2">
    <source>
        <dbReference type="ARBA" id="ARBA00022481"/>
    </source>
</evidence>
<dbReference type="SUPFAM" id="SSF47095">
    <property type="entry name" value="HMG-box"/>
    <property type="match status" value="1"/>
</dbReference>
<keyword evidence="19" id="KW-0539">Nucleus</keyword>
<evidence type="ECO:0000256" key="8">
    <source>
        <dbReference type="ARBA" id="ARBA00022737"/>
    </source>
</evidence>
<evidence type="ECO:0000259" key="29">
    <source>
        <dbReference type="PROSITE" id="PS50280"/>
    </source>
</evidence>
<evidence type="ECO:0000259" key="28">
    <source>
        <dbReference type="PROSITE" id="PS50016"/>
    </source>
</evidence>
<dbReference type="InterPro" id="IPR003888">
    <property type="entry name" value="FYrich_N"/>
</dbReference>
<dbReference type="PANTHER" id="PTHR45888">
    <property type="entry name" value="HL01030P-RELATED"/>
    <property type="match status" value="1"/>
</dbReference>
<dbReference type="GO" id="GO:0042800">
    <property type="term" value="F:histone H3K4 methyltransferase activity"/>
    <property type="evidence" value="ECO:0007669"/>
    <property type="project" value="TreeGrafter"/>
</dbReference>
<feature type="compositionally biased region" description="Low complexity" evidence="27">
    <location>
        <begin position="1187"/>
        <end position="1201"/>
    </location>
</feature>
<feature type="region of interest" description="Disordered" evidence="27">
    <location>
        <begin position="204"/>
        <end position="234"/>
    </location>
</feature>
<dbReference type="SMART" id="SM00398">
    <property type="entry name" value="HMG"/>
    <property type="match status" value="1"/>
</dbReference>
<feature type="region of interest" description="Disordered" evidence="27">
    <location>
        <begin position="2448"/>
        <end position="2511"/>
    </location>
</feature>
<feature type="compositionally biased region" description="Low complexity" evidence="27">
    <location>
        <begin position="1586"/>
        <end position="1600"/>
    </location>
</feature>
<feature type="region of interest" description="Disordered" evidence="27">
    <location>
        <begin position="1650"/>
        <end position="1701"/>
    </location>
</feature>
<comment type="subcellular location">
    <subcellularLocation>
        <location evidence="1">Nucleus</location>
    </subcellularLocation>
</comment>
<feature type="compositionally biased region" description="Basic and acidic residues" evidence="27">
    <location>
        <begin position="2763"/>
        <end position="2772"/>
    </location>
</feature>
<dbReference type="InterPro" id="IPR011011">
    <property type="entry name" value="Znf_FYVE_PHD"/>
</dbReference>
<dbReference type="SMART" id="SM00542">
    <property type="entry name" value="FYRC"/>
    <property type="match status" value="1"/>
</dbReference>
<dbReference type="CDD" id="cd15666">
    <property type="entry name" value="ePHD2_KMT2C_like"/>
    <property type="match status" value="1"/>
</dbReference>
<feature type="compositionally biased region" description="Basic residues" evidence="27">
    <location>
        <begin position="699"/>
        <end position="710"/>
    </location>
</feature>
<keyword evidence="17" id="KW-0010">Activator</keyword>
<sequence length="3713" mass="421406">MDEDDKKKTLDIDSVRITMPQNMSQGEDESLSESNMDLADDMLYVEDEDDEDLGSSSETDLPSSPLERTLFNYATMPNVSTDSSIDNPSLESCDLKSFSPDKSVDVNQMQSKRSSVRLRKEKVSNQKKMFPGRPRITNRSRKFNANFPDTNTPQTTFKSPPATTLSKLPSDFCATIEEGNSLETLNSSLPISEPQSSEILVQEPMGHSEPLPGSSNGHNNNINNEKHPEPERNVKKRINYPGKMKGKLSGGRKKTMEYRRKRGTKGKFATKNFSTTVPLNNFPAPSISSSYEPDSKQDDTNENKIILCSNKDYFVLTQDVCIMCGSLGKDDEGRLLSCSQCGQCYHPFCAGVTKITKIMLKKGWRCLECTVCEGCGKPTDESRLLLCDDCDISYHTYCLNPPLENVPQGTWKCHWCVACIKCNATSPGYRSQWQANYTLCGPCASQDNCSKCNKCYQQSDLIIQCSKCDRWLHSSCDSMADEDECEIAACIGYVCLNCRPKDEPPPHIQARKNGTLRSIFDKKRSEEKLDSTNKQIEPTTKVLVSEQKNEPLPAITVIATENLTSTTINAVKQPKYHLLDGVYLSDQGFSMIKSLTLELPKKTRMKRKGNLGKEEQDPDAQNKDLEEINLELKSGDPESLAKQNEEERKLKQRRLRLEKLGIGGFFVKQRSRLSSNKEDDEVNHESLERSGTPDGSDKPKRRRRITKKKSQLQESFPSYMQEAFFGKELMERVQGNKSSTDFPLSDPESEDEFLKQTIGLEKEIELHVEEESANKDDKNEDISFLDENFQESLDDLPAGEGFEDLQLSPDEMLMDMLINDNLDRNEVLDELTDNTKIDDDNKDNIDINFCFPDIVDDTGLPQMDIKEVEDIFNEVIKSENSMQHSLNSSIPLNVVENNVNQAMMMPKQNNQPIQVQNMIQQHKVEMSPLPSSHPSMHNVSVPIVPINTESHIALGHKQFDPNNQVMPNMNQQYIPPPPPPTPSIPSNKTPDNIISWQNTETESDTPTQGQKNFYKWESEEALGSLATISPVLYANMSHPNLKMEYPIWSERLKQISKLWRQLSTDQRQPYLQKARENRAASRIQKSQTDSGTKLSASSVKETKNESESKQWKDMSNPHSNPGSMMMNENNNIQCQMIPSQSNEMSYPMGGEYGGNQMFSPSQMHPQVKMQPTMVNRPSHTPGPSPLQSPMSPMMHSPRLRPTYNENYPQTHPQQSHQMGMVRPSSMVSQGPFSPASPSLNSVRPNTVECYQGSNPPTPQRPQSTDPQHSYGQATSPYGAPRTPSSMMNPFSPGHHSQMSMIPSISNDNYPMTSHQGPTTCNNMESGSNMEMYKVQHQISKPHTPDSFGPLSSSLPSTPQPPGSPQVPITSPINDIYARSPATPRSAPVTQPVRPPFEDVYNQRQMQPDLYSPTNTSTSYQQQPYVQQNNFNLNENYGNAPTPSKVPMRANMNPGIRPNVPIRRPVPPDSYARQPMTPMPTSSESPHSYGKSPENPNDPSKQQLRNLLQVQQIRRQDGNVQFQPRPNWNIANDNTFRQPLSPAMNRNRMPNPSQYPMDQQFRYQGDQQRMMMQRNPEMRFRQMGPVQNQQQFPVRYPQQQQRIDSMQSSNQQATQMKPQQQQQPQQWPRMPVTTAPSSNLEMNSMVNQAPMNQMTNNQPSQQINPQVSQSFQQSRNDMSDIGSNNQLKNSKMETNETKSNTKNDVNLQEDEGLLIEFVDDDQLLMEFGNGFNILNYAHPELGTSDMSGQTDNSNIFYELDEKDMLNEKESESDSNKQLLNKEENKANKMSGIHPSVDSGASQNVDQLFSPKTNQGDGEQSMGRQEQSYFQNLPNTDCLLTDDDFERLKIDFLDDPPDTNSSLSMGTIQSQHQSQQPTSNPSQNHSIPSQQQPIQQQVTPIQQQQQQPLQLPPPQPQQSPQQQMYHHHPQQQQQPSHNPQFSQQSGKPNQQMWQEPQFKQTNFPNRMPIRMSNNQPSPISHHLQNVNPKPMYGPGNRMMMNPHHSQSQPSHVSMSSPSISLTRHPMHNIPPPPIPPPELINDQDRQQQIQYEKWLIQQNNFLTQNQKHVEEELNKLRRIKKSLNAKQRLCRKNQNELSENDSNELARVTQDIHGMMKSMDQSRKSLRNHNMLIQEYRQKHGTTFNLPHSPSAPPVQTSPRSVNSPLAALNTSGPGTPLGIGPSTPQSPSLTSPSPSSLMQNSPISTLHSPASLMPPSPIHHSPMPNPNQEMVSLRPQIVQEDNNPFSDVYLQKEKKQQQQHMQSPVYSHQINSEMIESRQPMYHGNYSEDGGSHQQFYHSQPQMTPYQMNTMRPQTQMHFSNMNEQQNNFRFNNAHGQGTSQQFVNQPQLNYQPIRRPPPPPYPGNPQHYNARPFQQPQQIRPAQMRSSQDCIPMRMQHQMYNESNQMIQSSDQYGVGQEQQPNMGHMPMSSMNSVVGEAKTTMEFTISEMGSGHDNQSDPSTLVQDTNDGINQSSATNNVPTVNDSTNSIHSYSIPNDNSNSNLQESNPLPNISTKSEAVEALQKNLSPEKEVFNTETQDQNLNNDQQSTLNNHQIGVASASSITENSSSMIVDGSNDENSALAQETTRNNALLKQLLRNCPSADLNKTVSETTTLDSPKSPIVDKEMKTEMIMVENKPSSCMEDENNLTNITETVQTSNDHIICNDSTSCDSVINDQIMANSNASSQAEKKLTYLDIRRAQLERDPTPPPEEIKPKRKRNIKRKESKSVDESIENNGSNQGGANSTTAPKTTKKRSRKGSQNRVEDAVNSNEHHESMIKTILNHLRTFPSVPIMEPNIRPNLNVCLPSDASDLNSSESKLRGTYGNSFLSSTIDYYSTYPFGPNKTSSVVPTIPPVAQGNNSHKCAYYLEEFSYVKNVVDINEHLKEQRSKEFSLYFRESDSPETVVSSSSPECVQYDMPMDQYNKMKYINDESDLPNFDDDRESPLLYMPLPVKASATYSNLNENLENDKENVHSNQIVKVAKLNSTGGPFKDSGNVNITLMLSAEHDVRSIIFSLAKILKVTSTITYNVEKSPLDCVTEVLEFEGNKKEYCKHCDELLKHNLDTEFDGNYFCNQECLIAYKSKMTHYQPTVDPTVNKEVLDKSLIDNEGDENEIINIFSEDRVTKENDQPQMNELEFKFNIEEKRWKNTRYLYWDGSSFKKDTQPSEAVEENGETIEQSFDKLGICLKPKGIAIEKRVCIFCHMVGDGEINGASRLLNMDIDKWVHLNCALWSMEVYEMLNGALISVDQAYKRSMNLTCASSVCGKVGASLKCFKPRCNNSYHFPCAIKEKCVFFKDKTIFCSQHSPKSTHPTGEELKSFVVERRVFINRDEQKQIAAMIHQGDHNLMRIGSLIFLNIGQLLPHQLQNFHTNSYIYPIGYKISRFYWSFRRLGKRCQYICSINEVDGKPRFSIEIREEGFENVTYHDSTPKRVWQHIIEPIAKMREESETIKVFTDFITGEDLFGLNEPAIIRILESLPGVDTLYDYNSKYGRSPLYELPLAINPTGCARTEPKMRTHFKRPHTLHVSTNNISRSSLQSSLATIETNSLYVKQFVHSKVSQYRKMKMEWRNNVYLARSGIQGLGLYAVRDIEKNTMIIEYIGLLIRNEMAERNERVHEAHNRGIYMFRLDDNTVIDATLSGGLARYINHSCNPNCVAESYQIDRENKILIIANRRILQGEELTYDYKFEVEDDQNKIPCNCGAANCRKWMN</sequence>
<keyword evidence="6" id="KW-0949">S-adenosyl-L-methionine</keyword>
<dbReference type="Gene3D" id="2.60.120.650">
    <property type="entry name" value="Cupin"/>
    <property type="match status" value="1"/>
</dbReference>
<feature type="compositionally biased region" description="Basic residues" evidence="27">
    <location>
        <begin position="2751"/>
        <end position="2760"/>
    </location>
</feature>
<feature type="region of interest" description="Disordered" evidence="27">
    <location>
        <begin position="1141"/>
        <end position="1325"/>
    </location>
</feature>
<feature type="compositionally biased region" description="Low complexity" evidence="27">
    <location>
        <begin position="213"/>
        <end position="223"/>
    </location>
</feature>
<keyword evidence="12" id="KW-0007">Acetylation</keyword>
<dbReference type="PROSITE" id="PS50868">
    <property type="entry name" value="POST_SET"/>
    <property type="match status" value="1"/>
</dbReference>
<dbReference type="InterPro" id="IPR019787">
    <property type="entry name" value="Znf_PHD-finger"/>
</dbReference>
<keyword evidence="18" id="KW-0804">Transcription</keyword>
<dbReference type="Gene3D" id="3.30.160.360">
    <property type="match status" value="1"/>
</dbReference>
<keyword evidence="9 25" id="KW-0863">Zinc-finger</keyword>
<feature type="compositionally biased region" description="Low complexity" evidence="27">
    <location>
        <begin position="2180"/>
        <end position="2196"/>
    </location>
</feature>
<dbReference type="EMBL" id="JAPWDV010000001">
    <property type="protein sequence ID" value="KAJ6224836.1"/>
    <property type="molecule type" value="Genomic_DNA"/>
</dbReference>
<dbReference type="Pfam" id="PF05965">
    <property type="entry name" value="FYRC"/>
    <property type="match status" value="1"/>
</dbReference>
<dbReference type="Pfam" id="PF00856">
    <property type="entry name" value="SET"/>
    <property type="match status" value="1"/>
</dbReference>
<evidence type="ECO:0000256" key="16">
    <source>
        <dbReference type="ARBA" id="ARBA00023139"/>
    </source>
</evidence>
<evidence type="ECO:0000256" key="27">
    <source>
        <dbReference type="SAM" id="MobiDB-lite"/>
    </source>
</evidence>
<feature type="compositionally biased region" description="Low complexity" evidence="27">
    <location>
        <begin position="1867"/>
        <end position="1907"/>
    </location>
</feature>
<dbReference type="SMART" id="SM00317">
    <property type="entry name" value="SET"/>
    <property type="match status" value="1"/>
</dbReference>
<feature type="compositionally biased region" description="Polar residues" evidence="27">
    <location>
        <begin position="1650"/>
        <end position="1688"/>
    </location>
</feature>
<gene>
    <name evidence="32" type="ORF">RDWZM_003381</name>
</gene>
<dbReference type="GO" id="GO:0016746">
    <property type="term" value="F:acyltransferase activity"/>
    <property type="evidence" value="ECO:0007669"/>
    <property type="project" value="UniProtKB-KW"/>
</dbReference>
<dbReference type="GO" id="GO:0005700">
    <property type="term" value="C:polytene chromosome"/>
    <property type="evidence" value="ECO:0007669"/>
    <property type="project" value="UniProtKB-ARBA"/>
</dbReference>
<dbReference type="SMART" id="SM00541">
    <property type="entry name" value="FYRN"/>
    <property type="match status" value="1"/>
</dbReference>
<evidence type="ECO:0000256" key="18">
    <source>
        <dbReference type="ARBA" id="ARBA00023163"/>
    </source>
</evidence>
<keyword evidence="33" id="KW-1185">Reference proteome</keyword>
<feature type="compositionally biased region" description="Low complexity" evidence="27">
    <location>
        <begin position="1452"/>
        <end position="1462"/>
    </location>
</feature>
<feature type="region of interest" description="Disordered" evidence="27">
    <location>
        <begin position="1586"/>
        <end position="1637"/>
    </location>
</feature>
<keyword evidence="15" id="KW-0238">DNA-binding</keyword>
<feature type="compositionally biased region" description="Polar residues" evidence="27">
    <location>
        <begin position="2453"/>
        <end position="2511"/>
    </location>
</feature>
<comment type="subunit">
    <text evidence="23">Component of the MLL3 complex (also named ASCOM complex), at least composed of catalytic subunit KMT2C/MLL3, ASH2L, RBBP5, WDR5, NCOA6, DPY30, KDM6A, PAXIP1/PTIP, PAGR1 and alpha- and beta-tubulin. Forms a core complex with the evolutionary conserved subcomplex WRAD composed of WDR5, RBBP5, ASH2L/ASH2 and DPY30 subunits; WRAD differentially stimulates the methyltransferase activity. Interacts (via WIN motif) with WDR5.</text>
</comment>
<feature type="domain" description="PHD-type" evidence="28">
    <location>
        <begin position="366"/>
        <end position="419"/>
    </location>
</feature>
<feature type="compositionally biased region" description="Polar residues" evidence="27">
    <location>
        <begin position="1520"/>
        <end position="1537"/>
    </location>
</feature>
<feature type="region of interest" description="Disordered" evidence="27">
    <location>
        <begin position="673"/>
        <end position="714"/>
    </location>
</feature>
<dbReference type="SMART" id="SM00249">
    <property type="entry name" value="PHD"/>
    <property type="match status" value="4"/>
</dbReference>
<dbReference type="PANTHER" id="PTHR45888:SF6">
    <property type="entry name" value="HL01030P-RELATED"/>
    <property type="match status" value="1"/>
</dbReference>
<dbReference type="SUPFAM" id="SSF82199">
    <property type="entry name" value="SET domain"/>
    <property type="match status" value="1"/>
</dbReference>
<keyword evidence="2" id="KW-0488">Methylation</keyword>
<evidence type="ECO:0000256" key="3">
    <source>
        <dbReference type="ARBA" id="ARBA00022553"/>
    </source>
</evidence>
<feature type="coiled-coil region" evidence="26">
    <location>
        <begin position="2057"/>
        <end position="2087"/>
    </location>
</feature>
<evidence type="ECO:0000256" key="17">
    <source>
        <dbReference type="ARBA" id="ARBA00023159"/>
    </source>
</evidence>
<feature type="compositionally biased region" description="Polar residues" evidence="27">
    <location>
        <begin position="1797"/>
        <end position="1822"/>
    </location>
</feature>
<feature type="region of interest" description="Disordered" evidence="27">
    <location>
        <begin position="1849"/>
        <end position="1950"/>
    </location>
</feature>
<comment type="function">
    <text evidence="22">Histone methyltransferase that catalyzes methyl group transfer from S-adenosyl-L-methionine to the epsilon-amino group of 'Lys-4' of histone H3 (H3K4). Part of chromatin remodeling machinery predominantly forms H3K4me1 methylation marks at active chromatin sites where transcription and DNA repair take place. Likely plays a redundant role with KMT2D in enriching H3K4me1 mark on primed and active enhancer elements.</text>
</comment>
<dbReference type="CDD" id="cd15513">
    <property type="entry name" value="PHD5_KMT2C_like"/>
    <property type="match status" value="1"/>
</dbReference>
<feature type="domain" description="SET" evidence="29">
    <location>
        <begin position="3573"/>
        <end position="3689"/>
    </location>
</feature>
<dbReference type="Gene3D" id="3.30.40.10">
    <property type="entry name" value="Zinc/RING finger domain, C3HC4 (zinc finger)"/>
    <property type="match status" value="2"/>
</dbReference>
<dbReference type="Proteomes" id="UP001142055">
    <property type="component" value="Chromosome 1"/>
</dbReference>
<keyword evidence="3" id="KW-0597">Phosphoprotein</keyword>
<feature type="region of interest" description="Disordered" evidence="27">
    <location>
        <begin position="1071"/>
        <end position="1128"/>
    </location>
</feature>
<feature type="compositionally biased region" description="Basic residues" evidence="27">
    <location>
        <begin position="2715"/>
        <end position="2725"/>
    </location>
</feature>
<evidence type="ECO:0000313" key="32">
    <source>
        <dbReference type="EMBL" id="KAJ6224836.1"/>
    </source>
</evidence>
<keyword evidence="21" id="KW-0012">Acyltransferase</keyword>
<dbReference type="FunFam" id="1.10.30.10:FF:000009">
    <property type="entry name" value="Histone-lysine N-methyltransferase"/>
    <property type="match status" value="1"/>
</dbReference>
<feature type="domain" description="PHD-type" evidence="28">
    <location>
        <begin position="446"/>
        <end position="501"/>
    </location>
</feature>
<dbReference type="Gene3D" id="1.10.30.10">
    <property type="entry name" value="High mobility group box domain"/>
    <property type="match status" value="1"/>
</dbReference>
<dbReference type="InterPro" id="IPR013083">
    <property type="entry name" value="Znf_RING/FYVE/PHD"/>
</dbReference>
<keyword evidence="10" id="KW-0862">Zinc</keyword>
<keyword evidence="14 26" id="KW-0175">Coiled coil</keyword>
<dbReference type="FunFam" id="3.30.40.10:FF:000002">
    <property type="entry name" value="Histone-lysine N-methyltransferase"/>
    <property type="match status" value="1"/>
</dbReference>
<evidence type="ECO:0000256" key="12">
    <source>
        <dbReference type="ARBA" id="ARBA00022990"/>
    </source>
</evidence>
<feature type="compositionally biased region" description="Polar residues" evidence="27">
    <location>
        <begin position="1282"/>
        <end position="1325"/>
    </location>
</feature>
<evidence type="ECO:0000256" key="19">
    <source>
        <dbReference type="ARBA" id="ARBA00023242"/>
    </source>
</evidence>
<feature type="compositionally biased region" description="Polar residues" evidence="27">
    <location>
        <begin position="2197"/>
        <end position="2207"/>
    </location>
</feature>
<evidence type="ECO:0000256" key="21">
    <source>
        <dbReference type="ARBA" id="ARBA00023315"/>
    </source>
</evidence>
<feature type="region of interest" description="Disordered" evidence="27">
    <location>
        <begin position="2140"/>
        <end position="2228"/>
    </location>
</feature>
<evidence type="ECO:0000259" key="30">
    <source>
        <dbReference type="PROSITE" id="PS50868"/>
    </source>
</evidence>
<keyword evidence="13" id="KW-0805">Transcription regulation</keyword>